<comment type="subcellular location">
    <subcellularLocation>
        <location evidence="1 12">Cytoplasm</location>
    </subcellularLocation>
</comment>
<dbReference type="NCBIfam" id="TIGR01072">
    <property type="entry name" value="murA"/>
    <property type="match status" value="1"/>
</dbReference>
<dbReference type="EMBL" id="JAAGBB010000057">
    <property type="protein sequence ID" value="MBR0668432.1"/>
    <property type="molecule type" value="Genomic_DNA"/>
</dbReference>
<comment type="pathway">
    <text evidence="2 12">Cell wall biogenesis; peptidoglycan biosynthesis.</text>
</comment>
<comment type="function">
    <text evidence="12">Cell wall formation. Adds enolpyruvyl to UDP-N-acetylglucosamine.</text>
</comment>
<dbReference type="CDD" id="cd01555">
    <property type="entry name" value="UdpNAET"/>
    <property type="match status" value="1"/>
</dbReference>
<evidence type="ECO:0000313" key="15">
    <source>
        <dbReference type="Proteomes" id="UP001196870"/>
    </source>
</evidence>
<evidence type="ECO:0000256" key="2">
    <source>
        <dbReference type="ARBA" id="ARBA00004752"/>
    </source>
</evidence>
<dbReference type="Gene3D" id="3.65.10.10">
    <property type="entry name" value="Enolpyruvate transferase domain"/>
    <property type="match status" value="2"/>
</dbReference>
<keyword evidence="3 12" id="KW-0963">Cytoplasm</keyword>
<reference evidence="15" key="1">
    <citation type="journal article" date="2021" name="Syst. Appl. Microbiol.">
        <title>Roseomonas hellenica sp. nov., isolated from roots of wild-growing Alkanna tinctoria.</title>
        <authorList>
            <person name="Rat A."/>
            <person name="Naranjo H.D."/>
            <person name="Lebbe L."/>
            <person name="Cnockaert M."/>
            <person name="Krigas N."/>
            <person name="Grigoriadou K."/>
            <person name="Maloupa E."/>
            <person name="Willems A."/>
        </authorList>
    </citation>
    <scope>NUCLEOTIDE SEQUENCE [LARGE SCALE GENOMIC DNA]</scope>
    <source>
        <strain evidence="15">LMG 31523</strain>
    </source>
</reference>
<evidence type="ECO:0000259" key="13">
    <source>
        <dbReference type="Pfam" id="PF00275"/>
    </source>
</evidence>
<feature type="binding site" evidence="12">
    <location>
        <position position="330"/>
    </location>
    <ligand>
        <name>UDP-N-acetyl-alpha-D-glucosamine</name>
        <dbReference type="ChEBI" id="CHEBI:57705"/>
    </ligand>
</feature>
<evidence type="ECO:0000313" key="14">
    <source>
        <dbReference type="EMBL" id="MBR0668432.1"/>
    </source>
</evidence>
<keyword evidence="15" id="KW-1185">Reference proteome</keyword>
<accession>A0ABS5F7A9</accession>
<dbReference type="InterPro" id="IPR050068">
    <property type="entry name" value="MurA_subfamily"/>
</dbReference>
<comment type="caution">
    <text evidence="12">Lacks conserved residue(s) required for the propagation of feature annotation.</text>
</comment>
<dbReference type="InterPro" id="IPR001986">
    <property type="entry name" value="Enolpyruvate_Tfrase_dom"/>
</dbReference>
<sequence>MIPSPDASLLAASPWWRPDPGTHLVIRGGARLTGTYPISGAKNAALPLMVAALLSPHLVTLHNLPANLDVAVLANLLQRLGVGLGWSGGRAGLTLTLCADRLHSRRIEGALVGRMRASILLLGAMLGRCGEASLPMPGGDAIGLRGIDFHVAGLRAMGAEIDLAGGMIQARAPHGLHGAEILLPQPSVGATQNLMLAAVLARGETVIRNAAREPEIADLARCLIAMGAGITGLDGDLLTVQGGASLTGAVHSVMPDRIETGTLACAAAVTDGALFLEHARAELLGAGLPLLAAAGVALEETGTGLIARRASAGLIGTDFRTMPYPGFATDLQSPVMAMLATARGASAITETIFEQRFRHVDELRKLGADITVHGRTAWVRGVTRLTGARVTATDLRAAAALVLAGLGARGETALDGLEHLDRGYDGMAEKLAACGADIRREARA</sequence>
<comment type="caution">
    <text evidence="14">The sequence shown here is derived from an EMBL/GenBank/DDBJ whole genome shotgun (WGS) entry which is preliminary data.</text>
</comment>
<evidence type="ECO:0000256" key="9">
    <source>
        <dbReference type="ARBA" id="ARBA00023316"/>
    </source>
</evidence>
<dbReference type="GO" id="GO:0008760">
    <property type="term" value="F:UDP-N-acetylglucosamine 1-carboxyvinyltransferase activity"/>
    <property type="evidence" value="ECO:0007669"/>
    <property type="project" value="UniProtKB-EC"/>
</dbReference>
<feature type="active site" description="Proton donor" evidence="12">
    <location>
        <position position="140"/>
    </location>
</feature>
<dbReference type="PANTHER" id="PTHR43783:SF1">
    <property type="entry name" value="UDP-N-ACETYLGLUCOSAMINE 1-CARBOXYVINYLTRANSFERASE"/>
    <property type="match status" value="1"/>
</dbReference>
<organism evidence="14 15">
    <name type="scientific">Plastoroseomonas hellenica</name>
    <dbReference type="NCBI Taxonomy" id="2687306"/>
    <lineage>
        <taxon>Bacteria</taxon>
        <taxon>Pseudomonadati</taxon>
        <taxon>Pseudomonadota</taxon>
        <taxon>Alphaproteobacteria</taxon>
        <taxon>Acetobacterales</taxon>
        <taxon>Acetobacteraceae</taxon>
        <taxon>Plastoroseomonas</taxon>
    </lineage>
</organism>
<gene>
    <name evidence="12 14" type="primary">murA</name>
    <name evidence="14" type="ORF">GXW71_29035</name>
</gene>
<keyword evidence="9 12" id="KW-0961">Cell wall biogenesis/degradation</keyword>
<dbReference type="Pfam" id="PF00275">
    <property type="entry name" value="EPSP_synthase"/>
    <property type="match status" value="1"/>
</dbReference>
<evidence type="ECO:0000256" key="8">
    <source>
        <dbReference type="ARBA" id="ARBA00023306"/>
    </source>
</evidence>
<dbReference type="Proteomes" id="UP001196870">
    <property type="component" value="Unassembled WGS sequence"/>
</dbReference>
<dbReference type="NCBIfam" id="NF006873">
    <property type="entry name" value="PRK09369.1"/>
    <property type="match status" value="1"/>
</dbReference>
<feature type="binding site" evidence="12">
    <location>
        <position position="116"/>
    </location>
    <ligand>
        <name>UDP-N-acetyl-alpha-D-glucosamine</name>
        <dbReference type="ChEBI" id="CHEBI:57705"/>
    </ligand>
</feature>
<feature type="binding site" evidence="12">
    <location>
        <begin position="42"/>
        <end position="43"/>
    </location>
    <ligand>
        <name>phosphoenolpyruvate</name>
        <dbReference type="ChEBI" id="CHEBI:58702"/>
    </ligand>
</feature>
<evidence type="ECO:0000256" key="12">
    <source>
        <dbReference type="HAMAP-Rule" id="MF_00111"/>
    </source>
</evidence>
<evidence type="ECO:0000256" key="3">
    <source>
        <dbReference type="ARBA" id="ARBA00022490"/>
    </source>
</evidence>
<dbReference type="PANTHER" id="PTHR43783">
    <property type="entry name" value="UDP-N-ACETYLGLUCOSAMINE 1-CARBOXYVINYLTRANSFERASE"/>
    <property type="match status" value="1"/>
</dbReference>
<comment type="catalytic activity">
    <reaction evidence="11 12">
        <text>phosphoenolpyruvate + UDP-N-acetyl-alpha-D-glucosamine = UDP-N-acetyl-3-O-(1-carboxyvinyl)-alpha-D-glucosamine + phosphate</text>
        <dbReference type="Rhea" id="RHEA:18681"/>
        <dbReference type="ChEBI" id="CHEBI:43474"/>
        <dbReference type="ChEBI" id="CHEBI:57705"/>
        <dbReference type="ChEBI" id="CHEBI:58702"/>
        <dbReference type="ChEBI" id="CHEBI:68483"/>
        <dbReference type="EC" id="2.5.1.7"/>
    </reaction>
</comment>
<dbReference type="SUPFAM" id="SSF55205">
    <property type="entry name" value="EPT/RTPC-like"/>
    <property type="match status" value="1"/>
</dbReference>
<evidence type="ECO:0000256" key="1">
    <source>
        <dbReference type="ARBA" id="ARBA00004496"/>
    </source>
</evidence>
<feature type="domain" description="Enolpyruvate transferase" evidence="13">
    <location>
        <begin position="27"/>
        <end position="431"/>
    </location>
</feature>
<dbReference type="InterPro" id="IPR005750">
    <property type="entry name" value="UDP_GlcNAc_COvinyl_MurA"/>
</dbReference>
<dbReference type="HAMAP" id="MF_00111">
    <property type="entry name" value="MurA"/>
    <property type="match status" value="1"/>
</dbReference>
<name>A0ABS5F7A9_9PROT</name>
<feature type="binding site" evidence="12">
    <location>
        <position position="352"/>
    </location>
    <ligand>
        <name>UDP-N-acetyl-alpha-D-glucosamine</name>
        <dbReference type="ChEBI" id="CHEBI:57705"/>
    </ligand>
</feature>
<evidence type="ECO:0000256" key="10">
    <source>
        <dbReference type="ARBA" id="ARBA00038367"/>
    </source>
</evidence>
<evidence type="ECO:0000256" key="6">
    <source>
        <dbReference type="ARBA" id="ARBA00022960"/>
    </source>
</evidence>
<dbReference type="InterPro" id="IPR013792">
    <property type="entry name" value="RNA3'P_cycl/enolpyr_Trfase_a/b"/>
</dbReference>
<evidence type="ECO:0000256" key="4">
    <source>
        <dbReference type="ARBA" id="ARBA00022618"/>
    </source>
</evidence>
<dbReference type="InterPro" id="IPR036968">
    <property type="entry name" value="Enolpyruvate_Tfrase_sf"/>
</dbReference>
<evidence type="ECO:0000256" key="11">
    <source>
        <dbReference type="ARBA" id="ARBA00047527"/>
    </source>
</evidence>
<dbReference type="RefSeq" id="WP_211856209.1">
    <property type="nucleotide sequence ID" value="NZ_JAAGBB010000057.1"/>
</dbReference>
<evidence type="ECO:0000256" key="5">
    <source>
        <dbReference type="ARBA" id="ARBA00022679"/>
    </source>
</evidence>
<dbReference type="EC" id="2.5.1.7" evidence="12"/>
<keyword evidence="6 12" id="KW-0133">Cell shape</keyword>
<keyword evidence="4 12" id="KW-0132">Cell division</keyword>
<proteinExistence type="inferred from homology"/>
<keyword evidence="5 12" id="KW-0808">Transferase</keyword>
<comment type="similarity">
    <text evidence="10 12">Belongs to the EPSP synthase family. MurA subfamily.</text>
</comment>
<evidence type="ECO:0000256" key="7">
    <source>
        <dbReference type="ARBA" id="ARBA00022984"/>
    </source>
</evidence>
<keyword evidence="8 12" id="KW-0131">Cell cycle</keyword>
<keyword evidence="7 12" id="KW-0573">Peptidoglycan synthesis</keyword>
<protein>
    <recommendedName>
        <fullName evidence="12">UDP-N-acetylglucosamine 1-carboxyvinyltransferase</fullName>
        <ecNumber evidence="12">2.5.1.7</ecNumber>
    </recommendedName>
    <alternativeName>
        <fullName evidence="12">Enoylpyruvate transferase</fullName>
    </alternativeName>
    <alternativeName>
        <fullName evidence="12">UDP-N-acetylglucosamine enolpyruvyl transferase</fullName>
        <shortName evidence="12">EPT</shortName>
    </alternativeName>
</protein>